<dbReference type="SUPFAM" id="SSF55347">
    <property type="entry name" value="Glyceraldehyde-3-phosphate dehydrogenase-like, C-terminal domain"/>
    <property type="match status" value="1"/>
</dbReference>
<reference evidence="15 16" key="1">
    <citation type="submission" date="2016-10" db="EMBL/GenBank/DDBJ databases">
        <authorList>
            <person name="de Groot N.N."/>
        </authorList>
    </citation>
    <scope>NUCLEOTIDE SEQUENCE [LARGE SCALE GENOMIC DNA]</scope>
    <source>
        <strain evidence="15 16">DSM 16619</strain>
    </source>
</reference>
<evidence type="ECO:0000259" key="14">
    <source>
        <dbReference type="Pfam" id="PF03447"/>
    </source>
</evidence>
<keyword evidence="16" id="KW-1185">Reference proteome</keyword>
<protein>
    <recommendedName>
        <fullName evidence="5">Homoserine dehydrogenase</fullName>
        <ecNumber evidence="4">1.1.1.3</ecNumber>
    </recommendedName>
</protein>
<dbReference type="AlphaFoldDB" id="A0A1G6RQM5"/>
<keyword evidence="9" id="KW-0486">Methionine biosynthesis</keyword>
<feature type="binding site" evidence="11">
    <location>
        <position position="213"/>
    </location>
    <ligand>
        <name>L-homoserine</name>
        <dbReference type="ChEBI" id="CHEBI:57476"/>
    </ligand>
</feature>
<dbReference type="OrthoDB" id="9808167at2"/>
<evidence type="ECO:0000313" key="16">
    <source>
        <dbReference type="Proteomes" id="UP000198781"/>
    </source>
</evidence>
<evidence type="ECO:0000256" key="8">
    <source>
        <dbReference type="ARBA" id="ARBA00023002"/>
    </source>
</evidence>
<sequence>MFNDPHLSPLSVGEALAPAAIPRPLRVGMIGIGTVGAGTWRVLRRNQGLIAGRAGRGIEIVAVAARNLARAAAVLDGVEGVELTADPLRVATHPGVDVVVEAAGGTGPAREWVLAAIAHGKHVVTANKALLAVHGNEIFAAAQQRGVAVAYEGAVAVSIPIIKALREGLTANRIEWVAGIINGTTNFILTQMRDEGLDFDTALAQAQALGYAEADPSFDVDGVDAAHKATLLAANAFGMPVGFEQAHVEGIRSLQAIDVACAETLGFRIKLLGIARRGGAGAGGRERGAADGVELRVHPALVPARHLLAQVDGSMNAVLVKGDACGVTMYYGAGAGSEPTASAVVADLVDVARLAADSTAAHRVPPLAFHPHAQRDRAVLPMGDVRTRHYLRVPVAAGRADAKELVAGHLAAAGVPVQTLHVHAVPETDGAAAIDHVLVVTPAVADAQVQAALERLRDAPGLCVQAPVRLRVEMLE</sequence>
<dbReference type="STRING" id="187868.SAMN05192589_104205"/>
<evidence type="ECO:0000256" key="9">
    <source>
        <dbReference type="ARBA" id="ARBA00023167"/>
    </source>
</evidence>
<keyword evidence="7" id="KW-0791">Threonine biosynthesis</keyword>
<gene>
    <name evidence="15" type="ORF">SAMN05192589_104205</name>
</gene>
<evidence type="ECO:0000256" key="1">
    <source>
        <dbReference type="ARBA" id="ARBA00005056"/>
    </source>
</evidence>
<dbReference type="Pfam" id="PF03447">
    <property type="entry name" value="NAD_binding_3"/>
    <property type="match status" value="1"/>
</dbReference>
<accession>A0A1G6RQM5</accession>
<dbReference type="Pfam" id="PF00742">
    <property type="entry name" value="Homoserine_dh"/>
    <property type="match status" value="1"/>
</dbReference>
<dbReference type="InterPro" id="IPR019811">
    <property type="entry name" value="HDH_CS"/>
</dbReference>
<dbReference type="FunFam" id="3.30.360.10:FF:000005">
    <property type="entry name" value="Homoserine dehydrogenase"/>
    <property type="match status" value="1"/>
</dbReference>
<dbReference type="UniPathway" id="UPA00050">
    <property type="reaction ID" value="UER00063"/>
</dbReference>
<evidence type="ECO:0000256" key="12">
    <source>
        <dbReference type="RuleBase" id="RU004171"/>
    </source>
</evidence>
<dbReference type="Gene3D" id="3.30.360.10">
    <property type="entry name" value="Dihydrodipicolinate Reductase, domain 2"/>
    <property type="match status" value="1"/>
</dbReference>
<dbReference type="PIRSF" id="PIRSF000098">
    <property type="entry name" value="Homoser_dehydrog"/>
    <property type="match status" value="1"/>
</dbReference>
<keyword evidence="11" id="KW-0521">NADP</keyword>
<comment type="pathway">
    <text evidence="1">Amino-acid biosynthesis; L-threonine biosynthesis; L-threonine from L-aspartate: step 3/5.</text>
</comment>
<dbReference type="EMBL" id="FMZC01000004">
    <property type="protein sequence ID" value="SDD06664.1"/>
    <property type="molecule type" value="Genomic_DNA"/>
</dbReference>
<feature type="active site" description="Proton donor" evidence="10">
    <location>
        <position position="228"/>
    </location>
</feature>
<dbReference type="InterPro" id="IPR001342">
    <property type="entry name" value="HDH_cat"/>
</dbReference>
<dbReference type="InterPro" id="IPR005106">
    <property type="entry name" value="Asp/hSer_DH_NAD-bd"/>
</dbReference>
<evidence type="ECO:0000259" key="13">
    <source>
        <dbReference type="Pfam" id="PF00742"/>
    </source>
</evidence>
<comment type="similarity">
    <text evidence="3 12">Belongs to the homoserine dehydrogenase family.</text>
</comment>
<dbReference type="PANTHER" id="PTHR43331:SF1">
    <property type="entry name" value="HOMOSERINE DEHYDROGENASE"/>
    <property type="match status" value="1"/>
</dbReference>
<dbReference type="Gene3D" id="3.40.50.720">
    <property type="entry name" value="NAD(P)-binding Rossmann-like Domain"/>
    <property type="match status" value="1"/>
</dbReference>
<comment type="pathway">
    <text evidence="2">Amino-acid biosynthesis; L-methionine biosynthesis via de novo pathway; L-homoserine from L-aspartate: step 3/3.</text>
</comment>
<keyword evidence="6" id="KW-0028">Amino-acid biosynthesis</keyword>
<evidence type="ECO:0000313" key="15">
    <source>
        <dbReference type="EMBL" id="SDD06664.1"/>
    </source>
</evidence>
<dbReference type="NCBIfam" id="NF004976">
    <property type="entry name" value="PRK06349.1"/>
    <property type="match status" value="1"/>
</dbReference>
<dbReference type="GO" id="GO:0050661">
    <property type="term" value="F:NADP binding"/>
    <property type="evidence" value="ECO:0007669"/>
    <property type="project" value="InterPro"/>
</dbReference>
<dbReference type="GO" id="GO:0004412">
    <property type="term" value="F:homoserine dehydrogenase activity"/>
    <property type="evidence" value="ECO:0007669"/>
    <property type="project" value="UniProtKB-EC"/>
</dbReference>
<evidence type="ECO:0000256" key="10">
    <source>
        <dbReference type="PIRSR" id="PIRSR000098-1"/>
    </source>
</evidence>
<keyword evidence="8" id="KW-0560">Oxidoreductase</keyword>
<dbReference type="Proteomes" id="UP000198781">
    <property type="component" value="Unassembled WGS sequence"/>
</dbReference>
<dbReference type="EC" id="1.1.1.3" evidence="4"/>
<evidence type="ECO:0000256" key="7">
    <source>
        <dbReference type="ARBA" id="ARBA00022697"/>
    </source>
</evidence>
<evidence type="ECO:0000256" key="2">
    <source>
        <dbReference type="ARBA" id="ARBA00005062"/>
    </source>
</evidence>
<evidence type="ECO:0000256" key="4">
    <source>
        <dbReference type="ARBA" id="ARBA00013213"/>
    </source>
</evidence>
<organism evidence="15 16">
    <name type="scientific">Paracidovorax valerianellae</name>
    <dbReference type="NCBI Taxonomy" id="187868"/>
    <lineage>
        <taxon>Bacteria</taxon>
        <taxon>Pseudomonadati</taxon>
        <taxon>Pseudomonadota</taxon>
        <taxon>Betaproteobacteria</taxon>
        <taxon>Burkholderiales</taxon>
        <taxon>Comamonadaceae</taxon>
        <taxon>Paracidovorax</taxon>
    </lineage>
</organism>
<dbReference type="Gene3D" id="3.30.70.260">
    <property type="match status" value="1"/>
</dbReference>
<name>A0A1G6RQM5_9BURK</name>
<dbReference type="UniPathway" id="UPA00051">
    <property type="reaction ID" value="UER00465"/>
</dbReference>
<evidence type="ECO:0000256" key="3">
    <source>
        <dbReference type="ARBA" id="ARBA00006753"/>
    </source>
</evidence>
<feature type="binding site" evidence="11">
    <location>
        <begin position="30"/>
        <end position="37"/>
    </location>
    <ligand>
        <name>NADP(+)</name>
        <dbReference type="ChEBI" id="CHEBI:58349"/>
    </ligand>
</feature>
<feature type="domain" description="Homoserine dehydrogenase catalytic" evidence="13">
    <location>
        <begin position="160"/>
        <end position="349"/>
    </location>
</feature>
<evidence type="ECO:0000256" key="5">
    <source>
        <dbReference type="ARBA" id="ARBA00013376"/>
    </source>
</evidence>
<dbReference type="PANTHER" id="PTHR43331">
    <property type="entry name" value="HOMOSERINE DEHYDROGENASE"/>
    <property type="match status" value="1"/>
</dbReference>
<evidence type="ECO:0000256" key="11">
    <source>
        <dbReference type="PIRSR" id="PIRSR000098-2"/>
    </source>
</evidence>
<dbReference type="GO" id="GO:0009086">
    <property type="term" value="P:methionine biosynthetic process"/>
    <property type="evidence" value="ECO:0007669"/>
    <property type="project" value="UniProtKB-KW"/>
</dbReference>
<dbReference type="PROSITE" id="PS01042">
    <property type="entry name" value="HOMOSER_DHGENASE"/>
    <property type="match status" value="1"/>
</dbReference>
<dbReference type="InterPro" id="IPR016204">
    <property type="entry name" value="HDH"/>
</dbReference>
<evidence type="ECO:0000256" key="6">
    <source>
        <dbReference type="ARBA" id="ARBA00022605"/>
    </source>
</evidence>
<dbReference type="SUPFAM" id="SSF51735">
    <property type="entry name" value="NAD(P)-binding Rossmann-fold domains"/>
    <property type="match status" value="1"/>
</dbReference>
<feature type="domain" description="Aspartate/homoserine dehydrogenase NAD-binding" evidence="14">
    <location>
        <begin position="31"/>
        <end position="152"/>
    </location>
</feature>
<dbReference type="InterPro" id="IPR036291">
    <property type="entry name" value="NAD(P)-bd_dom_sf"/>
</dbReference>
<feature type="binding site" evidence="11">
    <location>
        <position position="128"/>
    </location>
    <ligand>
        <name>NADPH</name>
        <dbReference type="ChEBI" id="CHEBI:57783"/>
    </ligand>
</feature>
<dbReference type="GO" id="GO:0009088">
    <property type="term" value="P:threonine biosynthetic process"/>
    <property type="evidence" value="ECO:0007669"/>
    <property type="project" value="UniProtKB-UniPathway"/>
</dbReference>
<proteinExistence type="inferred from homology"/>
<dbReference type="RefSeq" id="WP_092742503.1">
    <property type="nucleotide sequence ID" value="NZ_FMZC01000004.1"/>
</dbReference>